<organism evidence="1 2">
    <name type="scientific">Rhizophagus irregularis</name>
    <dbReference type="NCBI Taxonomy" id="588596"/>
    <lineage>
        <taxon>Eukaryota</taxon>
        <taxon>Fungi</taxon>
        <taxon>Fungi incertae sedis</taxon>
        <taxon>Mucoromycota</taxon>
        <taxon>Glomeromycotina</taxon>
        <taxon>Glomeromycetes</taxon>
        <taxon>Glomerales</taxon>
        <taxon>Glomeraceae</taxon>
        <taxon>Rhizophagus</taxon>
    </lineage>
</organism>
<feature type="non-terminal residue" evidence="1">
    <location>
        <position position="71"/>
    </location>
</feature>
<evidence type="ECO:0000313" key="2">
    <source>
        <dbReference type="Proteomes" id="UP000233469"/>
    </source>
</evidence>
<dbReference type="EMBL" id="LLXL01000217">
    <property type="protein sequence ID" value="PKK75882.1"/>
    <property type="molecule type" value="Genomic_DNA"/>
</dbReference>
<evidence type="ECO:0000313" key="1">
    <source>
        <dbReference type="EMBL" id="PKK75882.1"/>
    </source>
</evidence>
<name>A0A2N1NPP6_9GLOM</name>
<sequence length="71" mass="8481">MTQINKEVFEEAIEVNTKIYLNKFYDEFEEIYDKYIADIVNFKKVNEYLEYEEKTLGPNAYTKPGKTPICL</sequence>
<reference evidence="1 2" key="2">
    <citation type="submission" date="2017-10" db="EMBL/GenBank/DDBJ databases">
        <title>Extensive intraspecific genome diversity in a model arbuscular mycorrhizal fungus.</title>
        <authorList>
            <person name="Chen E.C.H."/>
            <person name="Morin E."/>
            <person name="Baudet D."/>
            <person name="Noel J."/>
            <person name="Ndikumana S."/>
            <person name="Charron P."/>
            <person name="St-Onge C."/>
            <person name="Giorgi J."/>
            <person name="Grigoriev I.V."/>
            <person name="Roux C."/>
            <person name="Martin F.M."/>
            <person name="Corradi N."/>
        </authorList>
    </citation>
    <scope>NUCLEOTIDE SEQUENCE [LARGE SCALE GENOMIC DNA]</scope>
    <source>
        <strain evidence="1 2">C2</strain>
    </source>
</reference>
<dbReference type="AlphaFoldDB" id="A0A2N1NPP6"/>
<comment type="caution">
    <text evidence="1">The sequence shown here is derived from an EMBL/GenBank/DDBJ whole genome shotgun (WGS) entry which is preliminary data.</text>
</comment>
<dbReference type="Proteomes" id="UP000233469">
    <property type="component" value="Unassembled WGS sequence"/>
</dbReference>
<dbReference type="VEuPathDB" id="FungiDB:RhiirFUN_023339"/>
<dbReference type="VEuPathDB" id="FungiDB:RhiirA1_475722"/>
<gene>
    <name evidence="1" type="ORF">RhiirC2_735612</name>
</gene>
<reference evidence="1 2" key="1">
    <citation type="submission" date="2016-04" db="EMBL/GenBank/DDBJ databases">
        <title>Genome analyses suggest a sexual origin of heterokaryosis in a supposedly ancient asexual fungus.</title>
        <authorList>
            <person name="Ropars J."/>
            <person name="Sedzielewska K."/>
            <person name="Noel J."/>
            <person name="Charron P."/>
            <person name="Farinelli L."/>
            <person name="Marton T."/>
            <person name="Kruger M."/>
            <person name="Pelin A."/>
            <person name="Brachmann A."/>
            <person name="Corradi N."/>
        </authorList>
    </citation>
    <scope>NUCLEOTIDE SEQUENCE [LARGE SCALE GENOMIC DNA]</scope>
    <source>
        <strain evidence="1 2">C2</strain>
    </source>
</reference>
<proteinExistence type="predicted"/>
<accession>A0A2N1NPP6</accession>
<protein>
    <submittedName>
        <fullName evidence="1">Uncharacterized protein</fullName>
    </submittedName>
</protein>
<dbReference type="VEuPathDB" id="FungiDB:FUN_003506"/>